<dbReference type="RefSeq" id="WP_145295568.1">
    <property type="nucleotide sequence ID" value="NZ_CP036299.1"/>
</dbReference>
<reference evidence="1 2" key="1">
    <citation type="submission" date="2019-02" db="EMBL/GenBank/DDBJ databases">
        <title>Deep-cultivation of Planctomycetes and their phenomic and genomic characterization uncovers novel biology.</title>
        <authorList>
            <person name="Wiegand S."/>
            <person name="Jogler M."/>
            <person name="Boedeker C."/>
            <person name="Pinto D."/>
            <person name="Vollmers J."/>
            <person name="Rivas-Marin E."/>
            <person name="Kohn T."/>
            <person name="Peeters S.H."/>
            <person name="Heuer A."/>
            <person name="Rast P."/>
            <person name="Oberbeckmann S."/>
            <person name="Bunk B."/>
            <person name="Jeske O."/>
            <person name="Meyerdierks A."/>
            <person name="Storesund J.E."/>
            <person name="Kallscheuer N."/>
            <person name="Luecker S."/>
            <person name="Lage O.M."/>
            <person name="Pohl T."/>
            <person name="Merkel B.J."/>
            <person name="Hornburger P."/>
            <person name="Mueller R.-W."/>
            <person name="Bruemmer F."/>
            <person name="Labrenz M."/>
            <person name="Spormann A.M."/>
            <person name="Op den Camp H."/>
            <person name="Overmann J."/>
            <person name="Amann R."/>
            <person name="Jetten M.S.M."/>
            <person name="Mascher T."/>
            <person name="Medema M.H."/>
            <person name="Devos D.P."/>
            <person name="Kaster A.-K."/>
            <person name="Ovreas L."/>
            <person name="Rohde M."/>
            <person name="Galperin M.Y."/>
            <person name="Jogler C."/>
        </authorList>
    </citation>
    <scope>NUCLEOTIDE SEQUENCE [LARGE SCALE GENOMIC DNA]</scope>
    <source>
        <strain evidence="1 2">Spb1</strain>
    </source>
</reference>
<dbReference type="EMBL" id="CP036299">
    <property type="protein sequence ID" value="QDV28745.1"/>
    <property type="molecule type" value="Genomic_DNA"/>
</dbReference>
<dbReference type="OrthoDB" id="286595at2"/>
<proteinExistence type="predicted"/>
<organism evidence="1 2">
    <name type="scientific">Planctopirus ephydatiae</name>
    <dbReference type="NCBI Taxonomy" id="2528019"/>
    <lineage>
        <taxon>Bacteria</taxon>
        <taxon>Pseudomonadati</taxon>
        <taxon>Planctomycetota</taxon>
        <taxon>Planctomycetia</taxon>
        <taxon>Planctomycetales</taxon>
        <taxon>Planctomycetaceae</taxon>
        <taxon>Planctopirus</taxon>
    </lineage>
</organism>
<keyword evidence="2" id="KW-1185">Reference proteome</keyword>
<gene>
    <name evidence="1" type="ORF">Spb1_06100</name>
</gene>
<sequence length="117" mass="12853">MPGSGSLRQAFVLRRISQNLQQVVTDTMAKKKSANDATGRKVRVKAEVTSPEFPEILLAGWIGTVVEVTGKPPAEKYVIEWDAETLSSMPADYITRCEAQQLYHLMACLDAEAVEAV</sequence>
<dbReference type="KEGG" id="peh:Spb1_06100"/>
<evidence type="ECO:0008006" key="3">
    <source>
        <dbReference type="Google" id="ProtNLM"/>
    </source>
</evidence>
<evidence type="ECO:0000313" key="1">
    <source>
        <dbReference type="EMBL" id="QDV28745.1"/>
    </source>
</evidence>
<accession>A0A518GJI1</accession>
<dbReference type="Proteomes" id="UP000315349">
    <property type="component" value="Chromosome"/>
</dbReference>
<name>A0A518GJI1_9PLAN</name>
<protein>
    <recommendedName>
        <fullName evidence="3">DUF4926 domain-containing protein</fullName>
    </recommendedName>
</protein>
<dbReference type="AlphaFoldDB" id="A0A518GJI1"/>
<evidence type="ECO:0000313" key="2">
    <source>
        <dbReference type="Proteomes" id="UP000315349"/>
    </source>
</evidence>